<sequence length="240" mass="26533">MPPRNNPLPTAVRLFKCTICSKDYSRQIEYENHLRSYDHNHRQRLADMKKLTASNDTEASKPKQGLEMRTIDVDNANKKPGVGSRFTKIGGGSAAGAGVNKFKKVGVAVSGKESGYEEEDEAVKAENIPVDSVEQVPVPAAMPGVQMDIKHEEDADMAESDEEEDITWEDCSELCWFLKHPVSDLIPCLTISEGSGQWYHTDRDVFILFDDMSTWVAEFYAPVVGSLSEPPSIGVVQVPA</sequence>
<dbReference type="AlphaFoldDB" id="A0A2W1ER70"/>
<keyword evidence="1" id="KW-0862">Zinc</keyword>
<keyword evidence="6" id="KW-1185">Reference proteome</keyword>
<dbReference type="EMBL" id="NQIK02000009">
    <property type="protein sequence ID" value="KAF7566404.1"/>
    <property type="molecule type" value="Genomic_DNA"/>
</dbReference>
<comment type="caution">
    <text evidence="3">The sequence shown here is derived from an EMBL/GenBank/DDBJ whole genome shotgun (WGS) entry which is preliminary data.</text>
</comment>
<dbReference type="SUPFAM" id="SSF57667">
    <property type="entry name" value="beta-beta-alpha zinc fingers"/>
    <property type="match status" value="1"/>
</dbReference>
<feature type="domain" description="C2H2-type" evidence="2">
    <location>
        <begin position="15"/>
        <end position="44"/>
    </location>
</feature>
<dbReference type="InterPro" id="IPR036236">
    <property type="entry name" value="Znf_C2H2_sf"/>
</dbReference>
<dbReference type="PROSITE" id="PS50157">
    <property type="entry name" value="ZINC_FINGER_C2H2_2"/>
    <property type="match status" value="1"/>
</dbReference>
<dbReference type="InterPro" id="IPR013087">
    <property type="entry name" value="Znf_C2H2_type"/>
</dbReference>
<reference evidence="4" key="2">
    <citation type="submission" date="2021-05" db="EMBL/GenBank/DDBJ databases">
        <authorList>
            <person name="Moolhuijzen P.M."/>
            <person name="Moffat C.S."/>
        </authorList>
    </citation>
    <scope>NUCLEOTIDE SEQUENCE</scope>
    <source>
        <strain evidence="4">86-124</strain>
    </source>
</reference>
<dbReference type="PANTHER" id="PTHR47251:SF1">
    <property type="entry name" value="FINGER DOMAIN PROTEIN, PUTATIVE (AFU_ORTHOLOGUE AFUA_3G04180)-RELATED"/>
    <property type="match status" value="1"/>
</dbReference>
<evidence type="ECO:0000313" key="6">
    <source>
        <dbReference type="Proteomes" id="UP000249757"/>
    </source>
</evidence>
<reference evidence="6" key="4">
    <citation type="journal article" date="2022" name="Microb. Genom.">
        <title>A global pangenome for the wheat fungal pathogen Pyrenophora tritici-repentis and prediction of effector protein structural homology.</title>
        <authorList>
            <person name="Moolhuijzen P.M."/>
            <person name="See P.T."/>
            <person name="Shi G."/>
            <person name="Powell H.R."/>
            <person name="Cockram J."/>
            <person name="Jorgensen L.N."/>
            <person name="Benslimane H."/>
            <person name="Strelkov S.E."/>
            <person name="Turner J."/>
            <person name="Liu Z."/>
            <person name="Moffat C.S."/>
        </authorList>
    </citation>
    <scope>NUCLEOTIDE SEQUENCE [LARGE SCALE GENOMIC DNA]</scope>
</reference>
<proteinExistence type="predicted"/>
<dbReference type="OrthoDB" id="4822at2759"/>
<dbReference type="PROSITE" id="PS00028">
    <property type="entry name" value="ZINC_FINGER_C2H2_1"/>
    <property type="match status" value="1"/>
</dbReference>
<protein>
    <recommendedName>
        <fullName evidence="2">C2H2-type domain-containing protein</fullName>
    </recommendedName>
</protein>
<evidence type="ECO:0000256" key="1">
    <source>
        <dbReference type="PROSITE-ProRule" id="PRU00042"/>
    </source>
</evidence>
<dbReference type="Proteomes" id="UP000245464">
    <property type="component" value="Chromosome 9"/>
</dbReference>
<reference evidence="3" key="1">
    <citation type="journal article" date="2018" name="BMC Genomics">
        <title>Comparative genomics of the wheat fungal pathogen Pyrenophora tritici-repentis reveals chromosomal variations and genome plasticity.</title>
        <authorList>
            <person name="Moolhuijzen P."/>
            <person name="See P.T."/>
            <person name="Hane J.K."/>
            <person name="Shi G."/>
            <person name="Liu Z."/>
            <person name="Oliver R.P."/>
            <person name="Moffat C.S."/>
        </authorList>
    </citation>
    <scope>NUCLEOTIDE SEQUENCE [LARGE SCALE GENOMIC DNA]</scope>
    <source>
        <strain evidence="3">M4</strain>
    </source>
</reference>
<keyword evidence="1" id="KW-0863">Zinc-finger</keyword>
<accession>A0A2W1ER70</accession>
<evidence type="ECO:0000313" key="3">
    <source>
        <dbReference type="EMBL" id="KAF7566404.1"/>
    </source>
</evidence>
<gene>
    <name evidence="4" type="ORF">Ptr86124_002485</name>
    <name evidence="3" type="ORF">PtrM4_147240</name>
</gene>
<dbReference type="Proteomes" id="UP000249757">
    <property type="component" value="Unassembled WGS sequence"/>
</dbReference>
<reference evidence="4" key="3">
    <citation type="journal article" date="2022" name="bioRxiv">
        <title>A global pangenome for the wheat fungal pathogen Pyrenophora tritici-repentis and prediction of effector protein structural homology.</title>
        <authorList>
            <person name="Moolhuijzen P."/>
            <person name="See P.T."/>
            <person name="Shi G."/>
            <person name="Powell H.R."/>
            <person name="Cockram J."/>
            <person name="Jorgensen L.N."/>
            <person name="Benslimane H."/>
            <person name="Strelkov S.E."/>
            <person name="Turner J."/>
            <person name="Liu Z."/>
            <person name="Moffat C.S."/>
        </authorList>
    </citation>
    <scope>NUCLEOTIDE SEQUENCE</scope>
    <source>
        <strain evidence="4">86-124</strain>
    </source>
</reference>
<name>A0A2W1ER70_9PLEO</name>
<evidence type="ECO:0000313" key="5">
    <source>
        <dbReference type="Proteomes" id="UP000245464"/>
    </source>
</evidence>
<dbReference type="EMBL" id="NRDI02000002">
    <property type="protein sequence ID" value="KAI1519357.1"/>
    <property type="molecule type" value="Genomic_DNA"/>
</dbReference>
<dbReference type="PANTHER" id="PTHR47251">
    <property type="entry name" value="FINGER DOMAIN PROTEIN, PUTATIVE (AFU_ORTHOLOGUE AFUA_3G04180)-RELATED"/>
    <property type="match status" value="1"/>
</dbReference>
<dbReference type="GO" id="GO:0008270">
    <property type="term" value="F:zinc ion binding"/>
    <property type="evidence" value="ECO:0007669"/>
    <property type="project" value="UniProtKB-KW"/>
</dbReference>
<organism evidence="3 5">
    <name type="scientific">Pyrenophora tritici-repentis</name>
    <dbReference type="NCBI Taxonomy" id="45151"/>
    <lineage>
        <taxon>Eukaryota</taxon>
        <taxon>Fungi</taxon>
        <taxon>Dikarya</taxon>
        <taxon>Ascomycota</taxon>
        <taxon>Pezizomycotina</taxon>
        <taxon>Dothideomycetes</taxon>
        <taxon>Pleosporomycetidae</taxon>
        <taxon>Pleosporales</taxon>
        <taxon>Pleosporineae</taxon>
        <taxon>Pleosporaceae</taxon>
        <taxon>Pyrenophora</taxon>
    </lineage>
</organism>
<evidence type="ECO:0000259" key="2">
    <source>
        <dbReference type="PROSITE" id="PS50157"/>
    </source>
</evidence>
<keyword evidence="1" id="KW-0479">Metal-binding</keyword>
<evidence type="ECO:0000313" key="4">
    <source>
        <dbReference type="EMBL" id="KAI1519357.1"/>
    </source>
</evidence>